<sequence>MPSQLRKIAPKRKRNDISTPCTSDATNGRGDHLEVRGLKPNNRNEPLEIGKDPSLKLYIWQDPHQPRDVLSDGEDDEWRGPPGSLLGSDVLARRCHSSDYASAAQAWQQEVEFVPAKCPDFASAAQESRQELEIWQANRPTGTEPRYPTGRESGKELENVTANIPDFATAPQESRQELDIVPAKASGTLAPRRQYAGAALARAHKYRRRQTTAKASQTPKYSSWGMTRIVKEFVRQHSTDQYTRFDPSTPYRVQAVKGVHPFPATVFYDYKGYHLCMDLDIINPRNIPQLPVRLDDRLVALAYEGFACRDRHRLWPSEFNFKGMVRPGRIPLGFAAKHEYKVGDVDFDGNVLQPGEEGWYYLWLGGFHCLMGKEGLDAGRFQSPDFSCQRIVGFAFRKSHRAEIQAPPLVESEG</sequence>
<organism evidence="2 3">
    <name type="scientific">Ramalina farinacea</name>
    <dbReference type="NCBI Taxonomy" id="258253"/>
    <lineage>
        <taxon>Eukaryota</taxon>
        <taxon>Fungi</taxon>
        <taxon>Dikarya</taxon>
        <taxon>Ascomycota</taxon>
        <taxon>Pezizomycotina</taxon>
        <taxon>Lecanoromycetes</taxon>
        <taxon>OSLEUM clade</taxon>
        <taxon>Lecanoromycetidae</taxon>
        <taxon>Lecanorales</taxon>
        <taxon>Lecanorineae</taxon>
        <taxon>Ramalinaceae</taxon>
        <taxon>Ramalina</taxon>
    </lineage>
</organism>
<dbReference type="EMBL" id="JAPUFD010000011">
    <property type="protein sequence ID" value="MDI1490020.1"/>
    <property type="molecule type" value="Genomic_DNA"/>
</dbReference>
<keyword evidence="3" id="KW-1185">Reference proteome</keyword>
<gene>
    <name evidence="2" type="ORF">OHK93_001219</name>
</gene>
<feature type="compositionally biased region" description="Polar residues" evidence="1">
    <location>
        <begin position="17"/>
        <end position="26"/>
    </location>
</feature>
<protein>
    <submittedName>
        <fullName evidence="2">Uncharacterized protein</fullName>
    </submittedName>
</protein>
<reference evidence="2" key="1">
    <citation type="journal article" date="2023" name="Genome Biol. Evol.">
        <title>First Whole Genome Sequence and Flow Cytometry Genome Size Data for the Lichen-Forming Fungus Ramalina farinacea (Ascomycota).</title>
        <authorList>
            <person name="Llewellyn T."/>
            <person name="Mian S."/>
            <person name="Hill R."/>
            <person name="Leitch I.J."/>
            <person name="Gaya E."/>
        </authorList>
    </citation>
    <scope>NUCLEOTIDE SEQUENCE</scope>
    <source>
        <strain evidence="2">LIQ254RAFAR</strain>
    </source>
</reference>
<dbReference type="Proteomes" id="UP001161017">
    <property type="component" value="Unassembled WGS sequence"/>
</dbReference>
<dbReference type="AlphaFoldDB" id="A0AA43TXH2"/>
<comment type="caution">
    <text evidence="2">The sequence shown here is derived from an EMBL/GenBank/DDBJ whole genome shotgun (WGS) entry which is preliminary data.</text>
</comment>
<evidence type="ECO:0000313" key="3">
    <source>
        <dbReference type="Proteomes" id="UP001161017"/>
    </source>
</evidence>
<accession>A0AA43TXH2</accession>
<name>A0AA43TXH2_9LECA</name>
<evidence type="ECO:0000256" key="1">
    <source>
        <dbReference type="SAM" id="MobiDB-lite"/>
    </source>
</evidence>
<proteinExistence type="predicted"/>
<evidence type="ECO:0000313" key="2">
    <source>
        <dbReference type="EMBL" id="MDI1490020.1"/>
    </source>
</evidence>
<feature type="region of interest" description="Disordered" evidence="1">
    <location>
        <begin position="1"/>
        <end position="52"/>
    </location>
</feature>